<dbReference type="Gene3D" id="3.90.180.10">
    <property type="entry name" value="Medium-chain alcohol dehydrogenases, catalytic domain"/>
    <property type="match status" value="1"/>
</dbReference>
<evidence type="ECO:0000313" key="3">
    <source>
        <dbReference type="Proteomes" id="UP001290462"/>
    </source>
</evidence>
<dbReference type="InterPro" id="IPR011032">
    <property type="entry name" value="GroES-like_sf"/>
</dbReference>
<dbReference type="InterPro" id="IPR013149">
    <property type="entry name" value="ADH-like_C"/>
</dbReference>
<reference evidence="2" key="1">
    <citation type="submission" date="2023-08" db="EMBL/GenBank/DDBJ databases">
        <title>Genomic characterization of piscicolin 126 produced by Carnobacterium maltaromaticum CM22 strain isolated from salmon (Salmo salar).</title>
        <authorList>
            <person name="Gonzalez-Gragera E."/>
            <person name="Garcia-Lopez J.D."/>
            <person name="Teso-Perez C."/>
            <person name="Gimenez-Hernandez I."/>
            <person name="Peralta-Sanchez J.M."/>
            <person name="Valdivia E."/>
            <person name="Montalban-Lopez M."/>
            <person name="Martin-Platero A.M."/>
            <person name="Banos A."/>
            <person name="Martinez-Bueno M."/>
        </authorList>
    </citation>
    <scope>NUCLEOTIDE SEQUENCE</scope>
    <source>
        <strain evidence="2">CM22</strain>
    </source>
</reference>
<evidence type="ECO:0000313" key="2">
    <source>
        <dbReference type="EMBL" id="MDZ5758971.1"/>
    </source>
</evidence>
<dbReference type="Pfam" id="PF08240">
    <property type="entry name" value="ADH_N"/>
    <property type="match status" value="1"/>
</dbReference>
<comment type="caution">
    <text evidence="2">The sequence shown here is derived from an EMBL/GenBank/DDBJ whole genome shotgun (WGS) entry which is preliminary data.</text>
</comment>
<evidence type="ECO:0000259" key="1">
    <source>
        <dbReference type="SMART" id="SM00829"/>
    </source>
</evidence>
<dbReference type="Proteomes" id="UP001290462">
    <property type="component" value="Unassembled WGS sequence"/>
</dbReference>
<sequence>MTEFFNALQVDLVDSQATATVEKLTFADLPEGDILIEVHYSSVNYKDALAFQTKGGVVRTYPMVPGIDLSGIVKESTNPKFKAGDPVLVTGYKLGIQHFGGYSQFARVPSEWVVPLPAGLSLREAMIIGTAGFTAALSIHQLELNGLTPSGGDILVVGATGGVGSMAIAQLKALGYSSITAGTRKQTESDFLFSIGASQVSPLSEIQLDPKKPLAKQRWQGVVDPVGGDLLPDLFAQINYNGALALSGNAGGINFSASVFPFILRGVKLLGIDSVDCPFQLRQELWSKLASTMKPTNLEGMLDNEISLTELPLALEKILAGKMRGRTLVKLN</sequence>
<dbReference type="Gene3D" id="3.40.50.720">
    <property type="entry name" value="NAD(P)-binding Rossmann-like Domain"/>
    <property type="match status" value="1"/>
</dbReference>
<gene>
    <name evidence="2" type="ORF">RAK27_09915</name>
</gene>
<protein>
    <submittedName>
        <fullName evidence="2">Oxidoreductase</fullName>
    </submittedName>
</protein>
<feature type="domain" description="Enoyl reductase (ER)" evidence="1">
    <location>
        <begin position="19"/>
        <end position="329"/>
    </location>
</feature>
<dbReference type="GO" id="GO:0043957">
    <property type="term" value="F:acryloyl-CoA reductase (NADPH) activity"/>
    <property type="evidence" value="ECO:0007669"/>
    <property type="project" value="TreeGrafter"/>
</dbReference>
<dbReference type="PANTHER" id="PTHR43677">
    <property type="entry name" value="SHORT-CHAIN DEHYDROGENASE/REDUCTASE"/>
    <property type="match status" value="1"/>
</dbReference>
<name>A0AAW9K2N1_CARML</name>
<dbReference type="SUPFAM" id="SSF51735">
    <property type="entry name" value="NAD(P)-binding Rossmann-fold domains"/>
    <property type="match status" value="1"/>
</dbReference>
<dbReference type="InterPro" id="IPR036291">
    <property type="entry name" value="NAD(P)-bd_dom_sf"/>
</dbReference>
<dbReference type="PANTHER" id="PTHR43677:SF1">
    <property type="entry name" value="ACRYLYL-COA REDUCTASE ACUI-RELATED"/>
    <property type="match status" value="1"/>
</dbReference>
<dbReference type="InterPro" id="IPR051397">
    <property type="entry name" value="Zn-ADH-like_protein"/>
</dbReference>
<dbReference type="InterPro" id="IPR013154">
    <property type="entry name" value="ADH-like_N"/>
</dbReference>
<dbReference type="InterPro" id="IPR014188">
    <property type="entry name" value="Acrylyl-CoA_reductase_AcuI"/>
</dbReference>
<accession>A0AAW9K2N1</accession>
<dbReference type="RefSeq" id="WP_322808992.1">
    <property type="nucleotide sequence ID" value="NZ_JAVBVO010000003.1"/>
</dbReference>
<dbReference type="SUPFAM" id="SSF50129">
    <property type="entry name" value="GroES-like"/>
    <property type="match status" value="1"/>
</dbReference>
<organism evidence="2 3">
    <name type="scientific">Carnobacterium maltaromaticum</name>
    <name type="common">Carnobacterium piscicola</name>
    <dbReference type="NCBI Taxonomy" id="2751"/>
    <lineage>
        <taxon>Bacteria</taxon>
        <taxon>Bacillati</taxon>
        <taxon>Bacillota</taxon>
        <taxon>Bacilli</taxon>
        <taxon>Lactobacillales</taxon>
        <taxon>Carnobacteriaceae</taxon>
        <taxon>Carnobacterium</taxon>
    </lineage>
</organism>
<dbReference type="Pfam" id="PF00107">
    <property type="entry name" value="ADH_zinc_N"/>
    <property type="match status" value="1"/>
</dbReference>
<dbReference type="NCBIfam" id="TIGR02823">
    <property type="entry name" value="oxido_YhdH"/>
    <property type="match status" value="1"/>
</dbReference>
<dbReference type="InterPro" id="IPR020843">
    <property type="entry name" value="ER"/>
</dbReference>
<dbReference type="EMBL" id="JAVBVO010000003">
    <property type="protein sequence ID" value="MDZ5758971.1"/>
    <property type="molecule type" value="Genomic_DNA"/>
</dbReference>
<dbReference type="SMART" id="SM00829">
    <property type="entry name" value="PKS_ER"/>
    <property type="match status" value="1"/>
</dbReference>
<dbReference type="AlphaFoldDB" id="A0AAW9K2N1"/>
<proteinExistence type="predicted"/>